<reference evidence="1 2" key="1">
    <citation type="submission" date="2018-06" db="EMBL/GenBank/DDBJ databases">
        <authorList>
            <consortium name="Pathogen Informatics"/>
            <person name="Doyle S."/>
        </authorList>
    </citation>
    <scope>NUCLEOTIDE SEQUENCE [LARGE SCALE GENOMIC DNA]</scope>
    <source>
        <strain evidence="1 2">NCTC11155</strain>
    </source>
</reference>
<evidence type="ECO:0000313" key="2">
    <source>
        <dbReference type="Proteomes" id="UP000254424"/>
    </source>
</evidence>
<organism evidence="1 2">
    <name type="scientific">Bacteroides eggerthii</name>
    <dbReference type="NCBI Taxonomy" id="28111"/>
    <lineage>
        <taxon>Bacteria</taxon>
        <taxon>Pseudomonadati</taxon>
        <taxon>Bacteroidota</taxon>
        <taxon>Bacteroidia</taxon>
        <taxon>Bacteroidales</taxon>
        <taxon>Bacteroidaceae</taxon>
        <taxon>Bacteroides</taxon>
    </lineage>
</organism>
<sequence length="65" mass="7184">MINCPATKPNTICRYPKLLEATMPGTDTYVTPDMLEPIIAKATTYQDDLRLPTKKPALSAFLPAM</sequence>
<protein>
    <submittedName>
        <fullName evidence="1">Uncharacterized protein</fullName>
    </submittedName>
</protein>
<proteinExistence type="predicted"/>
<name>A0A380ZJV1_9BACE</name>
<dbReference type="EMBL" id="UFSX01000004">
    <property type="protein sequence ID" value="SUV47228.1"/>
    <property type="molecule type" value="Genomic_DNA"/>
</dbReference>
<evidence type="ECO:0000313" key="1">
    <source>
        <dbReference type="EMBL" id="SUV47228.1"/>
    </source>
</evidence>
<dbReference type="Proteomes" id="UP000254424">
    <property type="component" value="Unassembled WGS sequence"/>
</dbReference>
<dbReference type="AlphaFoldDB" id="A0A380ZJV1"/>
<gene>
    <name evidence="1" type="ORF">NCTC11155_03693</name>
</gene>
<accession>A0A380ZJV1</accession>